<dbReference type="AlphaFoldDB" id="A0A060TBH6"/>
<evidence type="ECO:0000256" key="4">
    <source>
        <dbReference type="SAM" id="MobiDB-lite"/>
    </source>
</evidence>
<dbReference type="PANTHER" id="PTHR19919">
    <property type="entry name" value="WD REPEAT CONTAINING PROTEIN"/>
    <property type="match status" value="1"/>
</dbReference>
<gene>
    <name evidence="5" type="ORF">GNLVRS02_ARAD1B15862g</name>
</gene>
<evidence type="ECO:0000256" key="1">
    <source>
        <dbReference type="ARBA" id="ARBA00022574"/>
    </source>
</evidence>
<dbReference type="Gene3D" id="2.130.10.10">
    <property type="entry name" value="YVTN repeat-like/Quinoprotein amine dehydrogenase"/>
    <property type="match status" value="1"/>
</dbReference>
<keyword evidence="2" id="KW-0677">Repeat</keyword>
<dbReference type="Pfam" id="PF00400">
    <property type="entry name" value="WD40"/>
    <property type="match status" value="2"/>
</dbReference>
<dbReference type="SUPFAM" id="SSF50978">
    <property type="entry name" value="WD40 repeat-like"/>
    <property type="match status" value="1"/>
</dbReference>
<dbReference type="InterPro" id="IPR019775">
    <property type="entry name" value="WD40_repeat_CS"/>
</dbReference>
<dbReference type="InterPro" id="IPR036322">
    <property type="entry name" value="WD40_repeat_dom_sf"/>
</dbReference>
<evidence type="ECO:0000313" key="5">
    <source>
        <dbReference type="EMBL" id="CDP36561.1"/>
    </source>
</evidence>
<dbReference type="PROSITE" id="PS50082">
    <property type="entry name" value="WD_REPEATS_2"/>
    <property type="match status" value="2"/>
</dbReference>
<dbReference type="PROSITE" id="PS00678">
    <property type="entry name" value="WD_REPEATS_1"/>
    <property type="match status" value="1"/>
</dbReference>
<dbReference type="PhylomeDB" id="A0A060TBH6"/>
<dbReference type="PROSITE" id="PS50294">
    <property type="entry name" value="WD_REPEATS_REGION"/>
    <property type="match status" value="1"/>
</dbReference>
<sequence length="406" mass="43354">MQGRSLLGKRSSFSNFPTAKSPASPSRETSSGSSGSRGNGSVYMHQPSASASGIAHPFSRTPVASVPPQRPAYFEAHWPLYAASWSNPDWTGAEYVAVGTFTEDTHNRVQVCRVDRSVDALSGSPGMSFGTVGEAIVPYPITKLAWEPAGPQKAGPVGGSVGPRLLSTSDCLRIWELELETSKLHQRAALVNKSKSEYTPPLTSFDWNRVEPSLVITSSIDTTCTVWDISAQSARTQLIAHDSEVYDVAFAADSVDVFASVGADGSVRVFDLRALDHSTIIYEPPQPVPLVRIAANPHDRNMLATIAADSNRIFVLDVRSPAVPIATLDGHQRAINSIAWNPGRRNLLASGSDDCQVLLWDLNAEATAGPLVSAYTDPAEVNNVAWNASGDWLGVVGGKGFQGITI</sequence>
<protein>
    <submittedName>
        <fullName evidence="5">ARAD1B15862p</fullName>
    </submittedName>
</protein>
<dbReference type="InterPro" id="IPR001680">
    <property type="entry name" value="WD40_rpt"/>
</dbReference>
<feature type="region of interest" description="Disordered" evidence="4">
    <location>
        <begin position="1"/>
        <end position="46"/>
    </location>
</feature>
<feature type="repeat" description="WD" evidence="3">
    <location>
        <begin position="328"/>
        <end position="363"/>
    </location>
</feature>
<keyword evidence="1 3" id="KW-0853">WD repeat</keyword>
<name>A0A060TBH6_BLAAD</name>
<accession>A0A060TBH6</accession>
<reference evidence="5" key="1">
    <citation type="submission" date="2014-02" db="EMBL/GenBank/DDBJ databases">
        <authorList>
            <person name="Genoscope - CEA"/>
        </authorList>
    </citation>
    <scope>NUCLEOTIDE SEQUENCE</scope>
    <source>
        <strain evidence="5">LS3</strain>
    </source>
</reference>
<dbReference type="InterPro" id="IPR015943">
    <property type="entry name" value="WD40/YVTN_repeat-like_dom_sf"/>
</dbReference>
<dbReference type="InterPro" id="IPR045159">
    <property type="entry name" value="DCAF7-like"/>
</dbReference>
<proteinExistence type="predicted"/>
<evidence type="ECO:0000256" key="2">
    <source>
        <dbReference type="ARBA" id="ARBA00022737"/>
    </source>
</evidence>
<evidence type="ECO:0000256" key="3">
    <source>
        <dbReference type="PROSITE-ProRule" id="PRU00221"/>
    </source>
</evidence>
<dbReference type="SMART" id="SM00320">
    <property type="entry name" value="WD40"/>
    <property type="match status" value="3"/>
</dbReference>
<feature type="repeat" description="WD" evidence="3">
    <location>
        <begin position="238"/>
        <end position="273"/>
    </location>
</feature>
<dbReference type="EMBL" id="HG937692">
    <property type="protein sequence ID" value="CDP36561.1"/>
    <property type="molecule type" value="Genomic_DNA"/>
</dbReference>
<reference evidence="5" key="2">
    <citation type="submission" date="2014-06" db="EMBL/GenBank/DDBJ databases">
        <title>The complete genome of Blastobotrys (Arxula) adeninivorans LS3 - a yeast of biotechnological interest.</title>
        <authorList>
            <person name="Kunze G."/>
            <person name="Gaillardin C."/>
            <person name="Czernicka M."/>
            <person name="Durrens P."/>
            <person name="Martin T."/>
            <person name="Boer E."/>
            <person name="Gabaldon T."/>
            <person name="Cruz J."/>
            <person name="Talla E."/>
            <person name="Marck C."/>
            <person name="Goffeau A."/>
            <person name="Barbe V."/>
            <person name="Baret P."/>
            <person name="Baronian K."/>
            <person name="Beier S."/>
            <person name="Bleykasten C."/>
            <person name="Bode R."/>
            <person name="Casaregola S."/>
            <person name="Despons L."/>
            <person name="Fairhead C."/>
            <person name="Giersberg M."/>
            <person name="Gierski P."/>
            <person name="Hahnel U."/>
            <person name="Hartmann A."/>
            <person name="Jankowska D."/>
            <person name="Jubin C."/>
            <person name="Jung P."/>
            <person name="Lafontaine I."/>
            <person name="Leh-Louis V."/>
            <person name="Lemaire M."/>
            <person name="Marcet-Houben M."/>
            <person name="Mascher M."/>
            <person name="Morel G."/>
            <person name="Richard G.-F."/>
            <person name="Riechen J."/>
            <person name="Sacerdot C."/>
            <person name="Sarkar A."/>
            <person name="Savel G."/>
            <person name="Schacherer J."/>
            <person name="Sherman D."/>
            <person name="Straub M.-L."/>
            <person name="Stein N."/>
            <person name="Thierry A."/>
            <person name="Trautwein-Schult A."/>
            <person name="Westhof E."/>
            <person name="Worch S."/>
            <person name="Dujon B."/>
            <person name="Souciet J.-L."/>
            <person name="Wincker P."/>
            <person name="Scholz U."/>
            <person name="Neuveglise N."/>
        </authorList>
    </citation>
    <scope>NUCLEOTIDE SEQUENCE</scope>
    <source>
        <strain evidence="5">LS3</strain>
    </source>
</reference>
<feature type="compositionally biased region" description="Low complexity" evidence="4">
    <location>
        <begin position="21"/>
        <end position="41"/>
    </location>
</feature>
<organism evidence="5">
    <name type="scientific">Blastobotrys adeninivorans</name>
    <name type="common">Yeast</name>
    <name type="synonym">Arxula adeninivorans</name>
    <dbReference type="NCBI Taxonomy" id="409370"/>
    <lineage>
        <taxon>Eukaryota</taxon>
        <taxon>Fungi</taxon>
        <taxon>Dikarya</taxon>
        <taxon>Ascomycota</taxon>
        <taxon>Saccharomycotina</taxon>
        <taxon>Dipodascomycetes</taxon>
        <taxon>Dipodascales</taxon>
        <taxon>Trichomonascaceae</taxon>
        <taxon>Blastobotrys</taxon>
    </lineage>
</organism>